<dbReference type="EMBL" id="RQTK01000051">
    <property type="protein sequence ID" value="RUS89597.1"/>
    <property type="molecule type" value="Genomic_DNA"/>
</dbReference>
<dbReference type="Pfam" id="PF10273">
    <property type="entry name" value="WGG"/>
    <property type="match status" value="1"/>
</dbReference>
<dbReference type="GO" id="GO:0006364">
    <property type="term" value="P:rRNA processing"/>
    <property type="evidence" value="ECO:0007669"/>
    <property type="project" value="UniProtKB-KW"/>
</dbReference>
<dbReference type="PANTHER" id="PTHR21250">
    <property type="entry name" value="PRE-RRNA-PROCESSING PROTEIN TSR2 HOMOLOG"/>
    <property type="match status" value="1"/>
</dbReference>
<proteinExistence type="inferred from homology"/>
<feature type="region of interest" description="Disordered" evidence="5">
    <location>
        <begin position="149"/>
        <end position="224"/>
    </location>
</feature>
<dbReference type="STRING" id="188477.A0A433U703"/>
<evidence type="ECO:0000256" key="1">
    <source>
        <dbReference type="ARBA" id="ARBA00002210"/>
    </source>
</evidence>
<reference evidence="6 7" key="1">
    <citation type="submission" date="2019-01" db="EMBL/GenBank/DDBJ databases">
        <title>A draft genome assembly of the solar-powered sea slug Elysia chlorotica.</title>
        <authorList>
            <person name="Cai H."/>
            <person name="Li Q."/>
            <person name="Fang X."/>
            <person name="Li J."/>
            <person name="Curtis N.E."/>
            <person name="Altenburger A."/>
            <person name="Shibata T."/>
            <person name="Feng M."/>
            <person name="Maeda T."/>
            <person name="Schwartz J.A."/>
            <person name="Shigenobu S."/>
            <person name="Lundholm N."/>
            <person name="Nishiyama T."/>
            <person name="Yang H."/>
            <person name="Hasebe M."/>
            <person name="Li S."/>
            <person name="Pierce S.K."/>
            <person name="Wang J."/>
        </authorList>
    </citation>
    <scope>NUCLEOTIDE SEQUENCE [LARGE SCALE GENOMIC DNA]</scope>
    <source>
        <strain evidence="6">EC2010</strain>
        <tissue evidence="6">Whole organism of an adult</tissue>
    </source>
</reference>
<dbReference type="OrthoDB" id="263560at2759"/>
<gene>
    <name evidence="6" type="ORF">EGW08_002615</name>
</gene>
<protein>
    <recommendedName>
        <fullName evidence="3">Pre-rRNA-processing protein TSR2 homolog</fullName>
    </recommendedName>
</protein>
<evidence type="ECO:0000313" key="7">
    <source>
        <dbReference type="Proteomes" id="UP000271974"/>
    </source>
</evidence>
<evidence type="ECO:0000256" key="4">
    <source>
        <dbReference type="ARBA" id="ARBA00022552"/>
    </source>
</evidence>
<dbReference type="Proteomes" id="UP000271974">
    <property type="component" value="Unassembled WGS sequence"/>
</dbReference>
<dbReference type="AlphaFoldDB" id="A0A433U703"/>
<comment type="similarity">
    <text evidence="2">Belongs to the TSR2 family.</text>
</comment>
<evidence type="ECO:0000256" key="2">
    <source>
        <dbReference type="ARBA" id="ARBA00006524"/>
    </source>
</evidence>
<feature type="compositionally biased region" description="Low complexity" evidence="5">
    <location>
        <begin position="181"/>
        <end position="196"/>
    </location>
</feature>
<comment type="function">
    <text evidence="1">May be involved in 20S pre-rRNA processing.</text>
</comment>
<organism evidence="6 7">
    <name type="scientific">Elysia chlorotica</name>
    <name type="common">Eastern emerald elysia</name>
    <name type="synonym">Sea slug</name>
    <dbReference type="NCBI Taxonomy" id="188477"/>
    <lineage>
        <taxon>Eukaryota</taxon>
        <taxon>Metazoa</taxon>
        <taxon>Spiralia</taxon>
        <taxon>Lophotrochozoa</taxon>
        <taxon>Mollusca</taxon>
        <taxon>Gastropoda</taxon>
        <taxon>Heterobranchia</taxon>
        <taxon>Euthyneura</taxon>
        <taxon>Panpulmonata</taxon>
        <taxon>Sacoglossa</taxon>
        <taxon>Placobranchoidea</taxon>
        <taxon>Plakobranchidae</taxon>
        <taxon>Elysia</taxon>
    </lineage>
</organism>
<sequence length="224" mass="25269">KLTQKAKRDWISRPEKKPLWLKTSYRPSCSTNMAASIQPSIFGVALTRILDSWTALQLAVQQGFGGPESAEKAQWMVHAIETWFNENEGLETYEVEEFLENVLNTEFDLLLEDNSTQEIARLICTYYRLCQEKKLDELEQRLQLLPRPAVNSCRSGGEQLEFDSSDETAQGPAFSNHSSDPPSTAQTSQAPSTSSAGNVDSMETEEQAQEDSDGWQVMRRGKKR</sequence>
<dbReference type="InterPro" id="IPR019398">
    <property type="entry name" value="Pre-rRNA_process_TSR2"/>
</dbReference>
<evidence type="ECO:0000313" key="6">
    <source>
        <dbReference type="EMBL" id="RUS89597.1"/>
    </source>
</evidence>
<feature type="non-terminal residue" evidence="6">
    <location>
        <position position="1"/>
    </location>
</feature>
<feature type="compositionally biased region" description="Acidic residues" evidence="5">
    <location>
        <begin position="202"/>
        <end position="213"/>
    </location>
</feature>
<comment type="caution">
    <text evidence="6">The sequence shown here is derived from an EMBL/GenBank/DDBJ whole genome shotgun (WGS) entry which is preliminary data.</text>
</comment>
<accession>A0A433U703</accession>
<keyword evidence="4" id="KW-0698">rRNA processing</keyword>
<evidence type="ECO:0000256" key="3">
    <source>
        <dbReference type="ARBA" id="ARBA00017551"/>
    </source>
</evidence>
<keyword evidence="7" id="KW-1185">Reference proteome</keyword>
<name>A0A433U703_ELYCH</name>
<evidence type="ECO:0000256" key="5">
    <source>
        <dbReference type="SAM" id="MobiDB-lite"/>
    </source>
</evidence>